<dbReference type="PANTHER" id="PTHR30006">
    <property type="entry name" value="THIAMINE-BINDING PERIPLASMIC PROTEIN-RELATED"/>
    <property type="match status" value="1"/>
</dbReference>
<evidence type="ECO:0000256" key="1">
    <source>
        <dbReference type="ARBA" id="ARBA00022729"/>
    </source>
</evidence>
<protein>
    <submittedName>
        <fullName evidence="3">Extracellular solute-binding protein</fullName>
    </submittedName>
</protein>
<name>A0A9D2TE39_9FIRM</name>
<gene>
    <name evidence="3" type="ORF">H9931_01430</name>
</gene>
<comment type="caution">
    <text evidence="3">The sequence shown here is derived from an EMBL/GenBank/DDBJ whole genome shotgun (WGS) entry which is preliminary data.</text>
</comment>
<organism evidence="3 4">
    <name type="scientific">Candidatus Enterocloster excrementigallinarum</name>
    <dbReference type="NCBI Taxonomy" id="2838558"/>
    <lineage>
        <taxon>Bacteria</taxon>
        <taxon>Bacillati</taxon>
        <taxon>Bacillota</taxon>
        <taxon>Clostridia</taxon>
        <taxon>Lachnospirales</taxon>
        <taxon>Lachnospiraceae</taxon>
        <taxon>Enterocloster</taxon>
    </lineage>
</organism>
<proteinExistence type="predicted"/>
<accession>A0A9D2TE39</accession>
<keyword evidence="1" id="KW-0732">Signal</keyword>
<sequence>MAAGMTACSTSSTSQETTAAQSQESSSQAESSQEESQTEEGSQEAQGQPEQTEPLLVYLNDFDAVIGDMFKEATGYDVEVVVGNGAETMSRIEAEKSNPQWDVVWIDSMYDIYNLSQDGSLLTDWEPENAANLTEFSAGLVPDNKCFYPTGTHAAGVLVYRNDVYDETTAPKTIDDLTDPRFEGQVGMADPGVAAPAYPLAAQIMDSKGMEGGQEYFTTLFEQGLKVYPKNPQVVQALASGEISVALLQESNAYEMVNSGEPITIVWPEEGAPGSTRVAAISASTDQMEIAQMFVNFLLDADTQQALVNTGDEGYFEPSVEGVQQKEDRDPNAKLAVADVVFGAENEAEIKAWFADMSAM</sequence>
<dbReference type="SUPFAM" id="SSF53850">
    <property type="entry name" value="Periplasmic binding protein-like II"/>
    <property type="match status" value="1"/>
</dbReference>
<evidence type="ECO:0000313" key="3">
    <source>
        <dbReference type="EMBL" id="HJC65368.1"/>
    </source>
</evidence>
<dbReference type="Pfam" id="PF13416">
    <property type="entry name" value="SBP_bac_8"/>
    <property type="match status" value="1"/>
</dbReference>
<feature type="compositionally biased region" description="Low complexity" evidence="2">
    <location>
        <begin position="9"/>
        <end position="31"/>
    </location>
</feature>
<reference evidence="3" key="1">
    <citation type="journal article" date="2021" name="PeerJ">
        <title>Extensive microbial diversity within the chicken gut microbiome revealed by metagenomics and culture.</title>
        <authorList>
            <person name="Gilroy R."/>
            <person name="Ravi A."/>
            <person name="Getino M."/>
            <person name="Pursley I."/>
            <person name="Horton D.L."/>
            <person name="Alikhan N.F."/>
            <person name="Baker D."/>
            <person name="Gharbi K."/>
            <person name="Hall N."/>
            <person name="Watson M."/>
            <person name="Adriaenssens E.M."/>
            <person name="Foster-Nyarko E."/>
            <person name="Jarju S."/>
            <person name="Secka A."/>
            <person name="Antonio M."/>
            <person name="Oren A."/>
            <person name="Chaudhuri R.R."/>
            <person name="La Ragione R."/>
            <person name="Hildebrand F."/>
            <person name="Pallen M.J."/>
        </authorList>
    </citation>
    <scope>NUCLEOTIDE SEQUENCE</scope>
    <source>
        <strain evidence="3">CHK198-12963</strain>
    </source>
</reference>
<feature type="region of interest" description="Disordered" evidence="2">
    <location>
        <begin position="1"/>
        <end position="50"/>
    </location>
</feature>
<evidence type="ECO:0000256" key="2">
    <source>
        <dbReference type="SAM" id="MobiDB-lite"/>
    </source>
</evidence>
<dbReference type="InterPro" id="IPR006059">
    <property type="entry name" value="SBP"/>
</dbReference>
<reference evidence="3" key="2">
    <citation type="submission" date="2021-04" db="EMBL/GenBank/DDBJ databases">
        <authorList>
            <person name="Gilroy R."/>
        </authorList>
    </citation>
    <scope>NUCLEOTIDE SEQUENCE</scope>
    <source>
        <strain evidence="3">CHK198-12963</strain>
    </source>
</reference>
<evidence type="ECO:0000313" key="4">
    <source>
        <dbReference type="Proteomes" id="UP000823863"/>
    </source>
</evidence>
<dbReference type="Proteomes" id="UP000823863">
    <property type="component" value="Unassembled WGS sequence"/>
</dbReference>
<dbReference type="AlphaFoldDB" id="A0A9D2TE39"/>
<dbReference type="EMBL" id="DWWB01000005">
    <property type="protein sequence ID" value="HJC65368.1"/>
    <property type="molecule type" value="Genomic_DNA"/>
</dbReference>
<dbReference type="Gene3D" id="3.40.190.10">
    <property type="entry name" value="Periplasmic binding protein-like II"/>
    <property type="match status" value="2"/>
</dbReference>
<feature type="compositionally biased region" description="Acidic residues" evidence="2">
    <location>
        <begin position="32"/>
        <end position="42"/>
    </location>
</feature>
<dbReference type="PANTHER" id="PTHR30006:SF24">
    <property type="entry name" value="SLL0237 PROTEIN"/>
    <property type="match status" value="1"/>
</dbReference>